<dbReference type="Pfam" id="PF07583">
    <property type="entry name" value="PSCyt2"/>
    <property type="match status" value="1"/>
</dbReference>
<evidence type="ECO:0000313" key="5">
    <source>
        <dbReference type="EMBL" id="QDS91026.1"/>
    </source>
</evidence>
<dbReference type="Pfam" id="PF07587">
    <property type="entry name" value="PSD1"/>
    <property type="match status" value="1"/>
</dbReference>
<sequence length="789" mass="87976" precursor="true">MSVSPRSIFKIALLLIFATNAGLALAAESSPPHGDPSPADIEYFERKIRPLLHQHCFECHSADSKTLHAGLRLDSRSGILEGGDSGPSVVPGKPDESLLISSIHYNDYEMPPKGKLSDRDIAELTNWVSRGAPFPAAASDDPAPAAGIDIQQGREFWSFQPLQESPLPEVANAAWPQQRIDWFVLAAQERAGLHPADEADRRTLLRRLAFDLTGLPPTLAQQEQFVNDNEPDAYERLVTDLMQSPAFGERWGRVWLDLARYTDATASWLNQEGKAHLYRDWVVRAMNADMPYDEFVRRQLATDMMPETEPEDIAALGFLGLSPTYWKELQLPCEIIKVIVADEWEERIDAISRTFLGLTVACARCHDHKFDPITTEDYYALAGVIASSRLTARPTISEEEYEPIRLAKLEVARLGTKIKALKKKKPLPKEEIDKLTAAKNKLATSTPGYSDPLATAVSEESLYVVPAGPTNHDGTRLDYKPGSQDLNLFIRGNPNRLGPVVPRRFLSVLSSDEPTPFQQGSGRLELADAITRQAAPLTARVIVNRIWLAHFGSGLVSTPSNFGQLGERPTHPELLDDLAARFVANGWSLKWLHREIVMSATYRQASQRSAEQEQIDPDNRWLGRMNRRRLDIEAWRDAMLTASGQLDATTPGESVSFDDSKNHYRTLYSTVHRRDMSKGLQLHDFPDPNGHSPQRIATTTALQGLYLLNSSFVAGQADTLAKRIVRETPGDLTQQIDRTHRLLFGRPATADEVELATEFLADQADDPTSDAWRQYAHAVLGCNEFLFVD</sequence>
<feature type="chain" id="PRO_5021718946" evidence="1">
    <location>
        <begin position="27"/>
        <end position="789"/>
    </location>
</feature>
<dbReference type="Pfam" id="PF07635">
    <property type="entry name" value="PSCyt1"/>
    <property type="match status" value="1"/>
</dbReference>
<organism evidence="5 6">
    <name type="scientific">Rosistilla ulvae</name>
    <dbReference type="NCBI Taxonomy" id="1930277"/>
    <lineage>
        <taxon>Bacteria</taxon>
        <taxon>Pseudomonadati</taxon>
        <taxon>Planctomycetota</taxon>
        <taxon>Planctomycetia</taxon>
        <taxon>Pirellulales</taxon>
        <taxon>Pirellulaceae</taxon>
        <taxon>Rosistilla</taxon>
    </lineage>
</organism>
<dbReference type="KEGG" id="ruv:EC9_52450"/>
<evidence type="ECO:0000259" key="3">
    <source>
        <dbReference type="Pfam" id="PF07587"/>
    </source>
</evidence>
<dbReference type="Proteomes" id="UP000319557">
    <property type="component" value="Chromosome"/>
</dbReference>
<feature type="domain" description="DUF1549" evidence="2">
    <location>
        <begin position="180"/>
        <end position="388"/>
    </location>
</feature>
<accession>A0A517M818</accession>
<keyword evidence="1" id="KW-0732">Signal</keyword>
<evidence type="ECO:0000256" key="1">
    <source>
        <dbReference type="SAM" id="SignalP"/>
    </source>
</evidence>
<reference evidence="5 6" key="1">
    <citation type="submission" date="2019-02" db="EMBL/GenBank/DDBJ databases">
        <title>Deep-cultivation of Planctomycetes and their phenomic and genomic characterization uncovers novel biology.</title>
        <authorList>
            <person name="Wiegand S."/>
            <person name="Jogler M."/>
            <person name="Boedeker C."/>
            <person name="Pinto D."/>
            <person name="Vollmers J."/>
            <person name="Rivas-Marin E."/>
            <person name="Kohn T."/>
            <person name="Peeters S.H."/>
            <person name="Heuer A."/>
            <person name="Rast P."/>
            <person name="Oberbeckmann S."/>
            <person name="Bunk B."/>
            <person name="Jeske O."/>
            <person name="Meyerdierks A."/>
            <person name="Storesund J.E."/>
            <person name="Kallscheuer N."/>
            <person name="Luecker S."/>
            <person name="Lage O.M."/>
            <person name="Pohl T."/>
            <person name="Merkel B.J."/>
            <person name="Hornburger P."/>
            <person name="Mueller R.-W."/>
            <person name="Bruemmer F."/>
            <person name="Labrenz M."/>
            <person name="Spormann A.M."/>
            <person name="Op den Camp H."/>
            <person name="Overmann J."/>
            <person name="Amann R."/>
            <person name="Jetten M.S.M."/>
            <person name="Mascher T."/>
            <person name="Medema M.H."/>
            <person name="Devos D.P."/>
            <person name="Kaster A.-K."/>
            <person name="Ovreas L."/>
            <person name="Rohde M."/>
            <person name="Galperin M.Y."/>
            <person name="Jogler C."/>
        </authorList>
    </citation>
    <scope>NUCLEOTIDE SEQUENCE [LARGE SCALE GENOMIC DNA]</scope>
    <source>
        <strain evidence="5 6">EC9</strain>
    </source>
</reference>
<gene>
    <name evidence="5" type="ORF">EC9_52450</name>
</gene>
<dbReference type="InterPro" id="IPR011429">
    <property type="entry name" value="Cyt_c_Planctomycete-type"/>
</dbReference>
<evidence type="ECO:0000259" key="2">
    <source>
        <dbReference type="Pfam" id="PF07583"/>
    </source>
</evidence>
<dbReference type="InterPro" id="IPR036909">
    <property type="entry name" value="Cyt_c-like_dom_sf"/>
</dbReference>
<dbReference type="SUPFAM" id="SSF46626">
    <property type="entry name" value="Cytochrome c"/>
    <property type="match status" value="1"/>
</dbReference>
<dbReference type="RefSeq" id="WP_218934431.1">
    <property type="nucleotide sequence ID" value="NZ_CP036261.1"/>
</dbReference>
<feature type="domain" description="DUF1553" evidence="3">
    <location>
        <begin position="522"/>
        <end position="760"/>
    </location>
</feature>
<proteinExistence type="predicted"/>
<dbReference type="PANTHER" id="PTHR35889:SF3">
    <property type="entry name" value="F-BOX DOMAIN-CONTAINING PROTEIN"/>
    <property type="match status" value="1"/>
</dbReference>
<dbReference type="InterPro" id="IPR011444">
    <property type="entry name" value="DUF1549"/>
</dbReference>
<feature type="domain" description="Cytochrome C Planctomycete-type" evidence="4">
    <location>
        <begin position="56"/>
        <end position="114"/>
    </location>
</feature>
<dbReference type="GO" id="GO:0009055">
    <property type="term" value="F:electron transfer activity"/>
    <property type="evidence" value="ECO:0007669"/>
    <property type="project" value="InterPro"/>
</dbReference>
<name>A0A517M818_9BACT</name>
<dbReference type="InterPro" id="IPR022655">
    <property type="entry name" value="DUF1553"/>
</dbReference>
<dbReference type="GO" id="GO:0020037">
    <property type="term" value="F:heme binding"/>
    <property type="evidence" value="ECO:0007669"/>
    <property type="project" value="InterPro"/>
</dbReference>
<dbReference type="AlphaFoldDB" id="A0A517M818"/>
<evidence type="ECO:0000259" key="4">
    <source>
        <dbReference type="Pfam" id="PF07635"/>
    </source>
</evidence>
<protein>
    <submittedName>
        <fullName evidence="5">Planctomycete cytochrome C</fullName>
    </submittedName>
</protein>
<dbReference type="PANTHER" id="PTHR35889">
    <property type="entry name" value="CYCLOINULO-OLIGOSACCHARIDE FRUCTANOTRANSFERASE-RELATED"/>
    <property type="match status" value="1"/>
</dbReference>
<evidence type="ECO:0000313" key="6">
    <source>
        <dbReference type="Proteomes" id="UP000319557"/>
    </source>
</evidence>
<feature type="signal peptide" evidence="1">
    <location>
        <begin position="1"/>
        <end position="26"/>
    </location>
</feature>
<dbReference type="EMBL" id="CP036261">
    <property type="protein sequence ID" value="QDS91026.1"/>
    <property type="molecule type" value="Genomic_DNA"/>
</dbReference>
<keyword evidence="6" id="KW-1185">Reference proteome</keyword>